<proteinExistence type="predicted"/>
<dbReference type="Gene3D" id="3.30.200.20">
    <property type="entry name" value="Phosphorylase Kinase, domain 1"/>
    <property type="match status" value="1"/>
</dbReference>
<feature type="region of interest" description="Disordered" evidence="6">
    <location>
        <begin position="379"/>
        <end position="399"/>
    </location>
</feature>
<dbReference type="Pfam" id="PF00069">
    <property type="entry name" value="Pkinase"/>
    <property type="match status" value="1"/>
</dbReference>
<dbReference type="AlphaFoldDB" id="S9QSM5"/>
<dbReference type="Gene3D" id="1.10.510.10">
    <property type="entry name" value="Transferase(Phosphotransferase) domain 1"/>
    <property type="match status" value="1"/>
</dbReference>
<name>S9QSM5_CYSF2</name>
<evidence type="ECO:0000256" key="4">
    <source>
        <dbReference type="ARBA" id="ARBA00022777"/>
    </source>
</evidence>
<evidence type="ECO:0000256" key="3">
    <source>
        <dbReference type="ARBA" id="ARBA00022741"/>
    </source>
</evidence>
<dbReference type="InterPro" id="IPR050660">
    <property type="entry name" value="NEK_Ser/Thr_kinase"/>
</dbReference>
<organism evidence="8 9">
    <name type="scientific">Cystobacter fuscus (strain ATCC 25194 / DSM 2262 / NBRC 100088 / M29)</name>
    <dbReference type="NCBI Taxonomy" id="1242864"/>
    <lineage>
        <taxon>Bacteria</taxon>
        <taxon>Pseudomonadati</taxon>
        <taxon>Myxococcota</taxon>
        <taxon>Myxococcia</taxon>
        <taxon>Myxococcales</taxon>
        <taxon>Cystobacterineae</taxon>
        <taxon>Archangiaceae</taxon>
        <taxon>Cystobacter</taxon>
    </lineage>
</organism>
<keyword evidence="4" id="KW-0418">Kinase</keyword>
<keyword evidence="9" id="KW-1185">Reference proteome</keyword>
<gene>
    <name evidence="8" type="ORF">D187_005448</name>
</gene>
<dbReference type="PANTHER" id="PTHR43671:SF13">
    <property type="entry name" value="SERINE_THREONINE-PROTEIN KINASE NEK2"/>
    <property type="match status" value="1"/>
</dbReference>
<dbReference type="EC" id="2.7.11.1" evidence="1"/>
<comment type="caution">
    <text evidence="8">The sequence shown here is derived from an EMBL/GenBank/DDBJ whole genome shotgun (WGS) entry which is preliminary data.</text>
</comment>
<dbReference type="EMBL" id="ANAH02000004">
    <property type="protein sequence ID" value="EPX64314.1"/>
    <property type="molecule type" value="Genomic_DNA"/>
</dbReference>
<evidence type="ECO:0000256" key="6">
    <source>
        <dbReference type="SAM" id="MobiDB-lite"/>
    </source>
</evidence>
<accession>S9QSM5</accession>
<evidence type="ECO:0000256" key="5">
    <source>
        <dbReference type="ARBA" id="ARBA00022840"/>
    </source>
</evidence>
<dbReference type="GO" id="GO:0005524">
    <property type="term" value="F:ATP binding"/>
    <property type="evidence" value="ECO:0007669"/>
    <property type="project" value="UniProtKB-KW"/>
</dbReference>
<evidence type="ECO:0000259" key="7">
    <source>
        <dbReference type="PROSITE" id="PS50011"/>
    </source>
</evidence>
<dbReference type="SUPFAM" id="SSF56112">
    <property type="entry name" value="Protein kinase-like (PK-like)"/>
    <property type="match status" value="1"/>
</dbReference>
<feature type="domain" description="Protein kinase" evidence="7">
    <location>
        <begin position="43"/>
        <end position="346"/>
    </location>
</feature>
<dbReference type="Proteomes" id="UP000011682">
    <property type="component" value="Unassembled WGS sequence"/>
</dbReference>
<evidence type="ECO:0000256" key="1">
    <source>
        <dbReference type="ARBA" id="ARBA00012513"/>
    </source>
</evidence>
<dbReference type="InterPro" id="IPR011009">
    <property type="entry name" value="Kinase-like_dom_sf"/>
</dbReference>
<dbReference type="InterPro" id="IPR000719">
    <property type="entry name" value="Prot_kinase_dom"/>
</dbReference>
<reference evidence="8" key="1">
    <citation type="submission" date="2013-05" db="EMBL/GenBank/DDBJ databases">
        <title>Genome assembly of Cystobacter fuscus DSM 2262.</title>
        <authorList>
            <person name="Sharma G."/>
            <person name="Khatri I."/>
            <person name="Kaur C."/>
            <person name="Mayilraj S."/>
            <person name="Subramanian S."/>
        </authorList>
    </citation>
    <scope>NUCLEOTIDE SEQUENCE [LARGE SCALE GENOMIC DNA]</scope>
    <source>
        <strain evidence="8">DSM 2262</strain>
    </source>
</reference>
<evidence type="ECO:0000313" key="8">
    <source>
        <dbReference type="EMBL" id="EPX64314.1"/>
    </source>
</evidence>
<sequence>MNPTWRVMSPDGGHPMFGFIPSRHRRVPPGTGQLLFREEGVEYEQIKCVGTGPYGELIFLAWRHAAHHGSTPVVVKSLGGLQPWKPRRRLEAEARLLSGLVHPGIARVLGCHSRGTQHFTVSEFIEGHSLTKLLGYAAMRGRPLSEEFALYVCAQVAGALHAAHSMRGGDFPPWGLVHRNVCPDNIRVDRGGQPKLTHFDLAGCPLPGRETLTGLTDPLGDPDYAAPERLCPRLVRARPDARLDLFSLGLVLLELLTHKHLYYVATVDQRVARLLLLLRLAVHPMSREEARSVDQLAIRAELFRPSDVEYAARDVSEPVKAVVHTLLRQEPGDRYVTAAEVQAELLRCLKGRTLWYGAWRAAREVRQLEREVAHLPHEAQTVGSYSARGGDSARSTTTR</sequence>
<dbReference type="eggNOG" id="COG0515">
    <property type="taxonomic scope" value="Bacteria"/>
</dbReference>
<dbReference type="PROSITE" id="PS50011">
    <property type="entry name" value="PROTEIN_KINASE_DOM"/>
    <property type="match status" value="1"/>
</dbReference>
<keyword evidence="2" id="KW-0808">Transferase</keyword>
<dbReference type="PANTHER" id="PTHR43671">
    <property type="entry name" value="SERINE/THREONINE-PROTEIN KINASE NEK"/>
    <property type="match status" value="1"/>
</dbReference>
<evidence type="ECO:0000313" key="9">
    <source>
        <dbReference type="Proteomes" id="UP000011682"/>
    </source>
</evidence>
<evidence type="ECO:0000256" key="2">
    <source>
        <dbReference type="ARBA" id="ARBA00022679"/>
    </source>
</evidence>
<dbReference type="GO" id="GO:0004674">
    <property type="term" value="F:protein serine/threonine kinase activity"/>
    <property type="evidence" value="ECO:0007669"/>
    <property type="project" value="UniProtKB-EC"/>
</dbReference>
<protein>
    <recommendedName>
        <fullName evidence="1">non-specific serine/threonine protein kinase</fullName>
        <ecNumber evidence="1">2.7.11.1</ecNumber>
    </recommendedName>
</protein>
<keyword evidence="5" id="KW-0067">ATP-binding</keyword>
<keyword evidence="3" id="KW-0547">Nucleotide-binding</keyword>